<evidence type="ECO:0000256" key="1">
    <source>
        <dbReference type="ARBA" id="ARBA00004370"/>
    </source>
</evidence>
<keyword evidence="2 6" id="KW-0812">Transmembrane</keyword>
<dbReference type="GO" id="GO:0016020">
    <property type="term" value="C:membrane"/>
    <property type="evidence" value="ECO:0007669"/>
    <property type="project" value="UniProtKB-SubCell"/>
</dbReference>
<evidence type="ECO:0000256" key="2">
    <source>
        <dbReference type="ARBA" id="ARBA00022692"/>
    </source>
</evidence>
<evidence type="ECO:0000256" key="5">
    <source>
        <dbReference type="SAM" id="MobiDB-lite"/>
    </source>
</evidence>
<dbReference type="Proteomes" id="UP000801492">
    <property type="component" value="Unassembled WGS sequence"/>
</dbReference>
<evidence type="ECO:0000256" key="6">
    <source>
        <dbReference type="SAM" id="Phobius"/>
    </source>
</evidence>
<proteinExistence type="predicted"/>
<dbReference type="GO" id="GO:0016491">
    <property type="term" value="F:oxidoreductase activity"/>
    <property type="evidence" value="ECO:0007669"/>
    <property type="project" value="InterPro"/>
</dbReference>
<gene>
    <name evidence="8" type="ORF">ILUMI_24429</name>
</gene>
<sequence>MSRKNSGTKNHGKNLEDNKDGTKTASDYHGNSFLSSLIRILVVISAGLIVFASARNSVTWHLQRFWGASGDFWQASWNRILDVVGEDPFVLWTYGPLVVTVVVYWSLGLVFTLLDIFNKPSGVMKYKVQPGMNEPVDTKKLLKVIGLVLFNQFVTPLPIGAFKYKAMQWRGYPSFRELPTFHWVLLELAVFLIVYETGFYYAHRLLHSKYLYKYIHKKHHEWTAPIAITAIYTHPIEHILSNIIPVVFGIFIMGSHVATAYLWFAMVIAATLHHHSGYHLPFSTSSEFHDFHHLKYNQNYGILGILDRLHGTDEKFREEIQHKRHVTLLSLASAREMFPDPPPKHKSGKKHSS</sequence>
<reference evidence="8" key="1">
    <citation type="submission" date="2019-08" db="EMBL/GenBank/DDBJ databases">
        <title>The genome of the North American firefly Photinus pyralis.</title>
        <authorList>
            <consortium name="Photinus pyralis genome working group"/>
            <person name="Fallon T.R."/>
            <person name="Sander Lower S.E."/>
            <person name="Weng J.-K."/>
        </authorList>
    </citation>
    <scope>NUCLEOTIDE SEQUENCE</scope>
    <source>
        <strain evidence="8">TRF0915ILg1</strain>
        <tissue evidence="8">Whole body</tissue>
    </source>
</reference>
<accession>A0A8K0CAI2</accession>
<feature type="region of interest" description="Disordered" evidence="5">
    <location>
        <begin position="1"/>
        <end position="23"/>
    </location>
</feature>
<dbReference type="InterPro" id="IPR050307">
    <property type="entry name" value="Sterol_Desaturase_Related"/>
</dbReference>
<evidence type="ECO:0000256" key="3">
    <source>
        <dbReference type="ARBA" id="ARBA00022989"/>
    </source>
</evidence>
<comment type="subcellular location">
    <subcellularLocation>
        <location evidence="1">Membrane</location>
    </subcellularLocation>
</comment>
<dbReference type="InterPro" id="IPR006694">
    <property type="entry name" value="Fatty_acid_hydroxylase"/>
</dbReference>
<keyword evidence="9" id="KW-1185">Reference proteome</keyword>
<evidence type="ECO:0000313" key="8">
    <source>
        <dbReference type="EMBL" id="KAF2881732.1"/>
    </source>
</evidence>
<dbReference type="Pfam" id="PF04116">
    <property type="entry name" value="FA_hydroxylase"/>
    <property type="match status" value="1"/>
</dbReference>
<organism evidence="8 9">
    <name type="scientific">Ignelater luminosus</name>
    <name type="common">Cucubano</name>
    <name type="synonym">Pyrophorus luminosus</name>
    <dbReference type="NCBI Taxonomy" id="2038154"/>
    <lineage>
        <taxon>Eukaryota</taxon>
        <taxon>Metazoa</taxon>
        <taxon>Ecdysozoa</taxon>
        <taxon>Arthropoda</taxon>
        <taxon>Hexapoda</taxon>
        <taxon>Insecta</taxon>
        <taxon>Pterygota</taxon>
        <taxon>Neoptera</taxon>
        <taxon>Endopterygota</taxon>
        <taxon>Coleoptera</taxon>
        <taxon>Polyphaga</taxon>
        <taxon>Elateriformia</taxon>
        <taxon>Elateroidea</taxon>
        <taxon>Elateridae</taxon>
        <taxon>Agrypninae</taxon>
        <taxon>Pyrophorini</taxon>
        <taxon>Ignelater</taxon>
    </lineage>
</organism>
<keyword evidence="4 6" id="KW-0472">Membrane</keyword>
<dbReference type="AlphaFoldDB" id="A0A8K0CAI2"/>
<dbReference type="EMBL" id="VTPC01090703">
    <property type="protein sequence ID" value="KAF2881732.1"/>
    <property type="molecule type" value="Genomic_DNA"/>
</dbReference>
<feature type="transmembrane region" description="Helical" evidence="6">
    <location>
        <begin position="222"/>
        <end position="240"/>
    </location>
</feature>
<feature type="transmembrane region" description="Helical" evidence="6">
    <location>
        <begin position="91"/>
        <end position="117"/>
    </location>
</feature>
<feature type="compositionally biased region" description="Basic and acidic residues" evidence="5">
    <location>
        <begin position="13"/>
        <end position="22"/>
    </location>
</feature>
<evidence type="ECO:0000259" key="7">
    <source>
        <dbReference type="Pfam" id="PF04116"/>
    </source>
</evidence>
<feature type="transmembrane region" description="Helical" evidence="6">
    <location>
        <begin position="141"/>
        <end position="161"/>
    </location>
</feature>
<dbReference type="PANTHER" id="PTHR11863">
    <property type="entry name" value="STEROL DESATURASE"/>
    <property type="match status" value="1"/>
</dbReference>
<feature type="transmembrane region" description="Helical" evidence="6">
    <location>
        <begin position="33"/>
        <end position="54"/>
    </location>
</feature>
<feature type="transmembrane region" description="Helical" evidence="6">
    <location>
        <begin position="246"/>
        <end position="272"/>
    </location>
</feature>
<dbReference type="GO" id="GO:0005506">
    <property type="term" value="F:iron ion binding"/>
    <property type="evidence" value="ECO:0007669"/>
    <property type="project" value="InterPro"/>
</dbReference>
<feature type="domain" description="Fatty acid hydroxylase" evidence="7">
    <location>
        <begin position="189"/>
        <end position="312"/>
    </location>
</feature>
<name>A0A8K0CAI2_IGNLU</name>
<feature type="transmembrane region" description="Helical" evidence="6">
    <location>
        <begin position="181"/>
        <end position="202"/>
    </location>
</feature>
<evidence type="ECO:0000313" key="9">
    <source>
        <dbReference type="Proteomes" id="UP000801492"/>
    </source>
</evidence>
<protein>
    <recommendedName>
        <fullName evidence="7">Fatty acid hydroxylase domain-containing protein</fullName>
    </recommendedName>
</protein>
<dbReference type="GO" id="GO:0008610">
    <property type="term" value="P:lipid biosynthetic process"/>
    <property type="evidence" value="ECO:0007669"/>
    <property type="project" value="InterPro"/>
</dbReference>
<evidence type="ECO:0000256" key="4">
    <source>
        <dbReference type="ARBA" id="ARBA00023136"/>
    </source>
</evidence>
<dbReference type="OrthoDB" id="408954at2759"/>
<comment type="caution">
    <text evidence="8">The sequence shown here is derived from an EMBL/GenBank/DDBJ whole genome shotgun (WGS) entry which is preliminary data.</text>
</comment>
<keyword evidence="3 6" id="KW-1133">Transmembrane helix</keyword>